<feature type="compositionally biased region" description="Polar residues" evidence="1">
    <location>
        <begin position="54"/>
        <end position="71"/>
    </location>
</feature>
<evidence type="ECO:0000313" key="3">
    <source>
        <dbReference type="Proteomes" id="UP000030106"/>
    </source>
</evidence>
<dbReference type="HOGENOM" id="CLU_152664_0_0_1"/>
<reference evidence="2 3" key="1">
    <citation type="submission" date="2012-10" db="EMBL/GenBank/DDBJ databases">
        <title>Genome sequencing and analysis of entomopathogenic fungi Beauveria bassiana D1-5.</title>
        <authorList>
            <person name="Li Q."/>
            <person name="Wang L."/>
            <person name="Zhang Z."/>
            <person name="Wang Q."/>
            <person name="Ren J."/>
            <person name="Wang M."/>
            <person name="Xu W."/>
            <person name="Wang J."/>
            <person name="Lu Y."/>
            <person name="Du Q."/>
            <person name="Sun Z."/>
        </authorList>
    </citation>
    <scope>NUCLEOTIDE SEQUENCE [LARGE SCALE GENOMIC DNA]</scope>
    <source>
        <strain evidence="2 3">D1-5</strain>
    </source>
</reference>
<gene>
    <name evidence="2" type="ORF">BBAD15_g7235</name>
</gene>
<dbReference type="AlphaFoldDB" id="A0A0A2VMR6"/>
<dbReference type="OrthoDB" id="4906367at2759"/>
<protein>
    <submittedName>
        <fullName evidence="2">Uncharacterized protein</fullName>
    </submittedName>
</protein>
<name>A0A0A2VMR6_BEABA</name>
<accession>A0A0A2VMR6</accession>
<dbReference type="EMBL" id="ANFO01000688">
    <property type="protein sequence ID" value="KGQ07460.1"/>
    <property type="molecule type" value="Genomic_DNA"/>
</dbReference>
<feature type="compositionally biased region" description="Polar residues" evidence="1">
    <location>
        <begin position="85"/>
        <end position="111"/>
    </location>
</feature>
<evidence type="ECO:0000256" key="1">
    <source>
        <dbReference type="SAM" id="MobiDB-lite"/>
    </source>
</evidence>
<feature type="region of interest" description="Disordered" evidence="1">
    <location>
        <begin position="54"/>
        <end position="113"/>
    </location>
</feature>
<evidence type="ECO:0000313" key="2">
    <source>
        <dbReference type="EMBL" id="KGQ07460.1"/>
    </source>
</evidence>
<organism evidence="2 3">
    <name type="scientific">Beauveria bassiana D1-5</name>
    <dbReference type="NCBI Taxonomy" id="1245745"/>
    <lineage>
        <taxon>Eukaryota</taxon>
        <taxon>Fungi</taxon>
        <taxon>Dikarya</taxon>
        <taxon>Ascomycota</taxon>
        <taxon>Pezizomycotina</taxon>
        <taxon>Sordariomycetes</taxon>
        <taxon>Hypocreomycetidae</taxon>
        <taxon>Hypocreales</taxon>
        <taxon>Cordycipitaceae</taxon>
        <taxon>Beauveria</taxon>
    </lineage>
</organism>
<feature type="region of interest" description="Disordered" evidence="1">
    <location>
        <begin position="1"/>
        <end position="24"/>
    </location>
</feature>
<feature type="compositionally biased region" description="Low complexity" evidence="1">
    <location>
        <begin position="14"/>
        <end position="24"/>
    </location>
</feature>
<proteinExistence type="predicted"/>
<comment type="caution">
    <text evidence="2">The sequence shown here is derived from an EMBL/GenBank/DDBJ whole genome shotgun (WGS) entry which is preliminary data.</text>
</comment>
<sequence>MAANAGIPGDSDGALPSSVSLASSPSSLPVATAIGVAASSEPVSINNATVVASSLSPQTAAGPANSSTHTTGMFLRPKSSDQDMAANNSPAQSTATPETTSHANATSSKSADATGGAILPQMQGSMVGLLGFCIMSLMLL</sequence>
<dbReference type="Proteomes" id="UP000030106">
    <property type="component" value="Unassembled WGS sequence"/>
</dbReference>